<evidence type="ECO:0000259" key="15">
    <source>
        <dbReference type="PROSITE" id="PS50200"/>
    </source>
</evidence>
<dbReference type="EC" id="4.6.1.1" evidence="3"/>
<evidence type="ECO:0000256" key="8">
    <source>
        <dbReference type="ARBA" id="ARBA00022842"/>
    </source>
</evidence>
<sequence>MHRRQGLGYEYVREKFGSKLGNKEKEEYNDTANHCHALSFHLSSAGLPLSVFCEYCKPDMPAVESDFRVSLDVDRNGQAILRDPPPAMNVYATTNESDIAPWLDVPPTPPPKSGSFSKAFFPPKVFPFASQRQNSSSSTMRTPRPSESQASFYSFGESTKRPSQDDSESSRGVVYSGSSTNSGGDLRSKKSSRSLVPSLGWMMKRSASRTHLREDMEDNVHPSLKDIVPLPEQRAGSLFTAIPIPNASSTTLVATKDKKPPKKHSRDKGKQKASQHPPAVPPKDDDAQEFNLDSLRDLNAMDGILRSDARDVSSPSSGFDSAYSHSDTSSRIDWNNPFAPATSVQDKRNGMIIGGKISPKSTPPHALPHHRGSRSPGWSAPDSWVVEQRPEDSNDNHDASEVQDSGSDEDFENGLAALSQKREKPYDHRSHKHRASGSQSSLPTTRGSKSRSSRPSIRQYKMRIYVQSSSFQVVSIGLDTTVADINELLRLRHLPPDSHVRYDLYVREQGRGERMLGPKERPALIVKNKMEQAGYDAEDGQLLLGPDSLGMLMKFHYKSQLLSGEEQINLENFTFVDLAGKGLRTIPVICHQNADSIISLRLDRNPMLEIPLDFIQSCTTLRDLWLTHMSMKKVPSSIRHCTTLHRLNLGHNSIKDLEDAHLEEIEGLLHLCVRSNRLEKLPRNFPQLRGLVSLNISNNKFNHFPLAITELENLHELDISFNMITELPKEIGKMRALDKLAMVGNQVASFPVECLNLVSLRILDCRRNLISDVSIICMLPNLQSLSADHNCVHSLDLAMGPQLTTFDVSHNDITRLSLIPGPMSKLPYALTMLDLSYGKLSSLDDLVLSQLSSLRTLKLDHNSIRTIPESLGDLHWLEILSCTDNKLNTLPSTIGKLQKLKTLDAHNNSLTELPQSIWNCASLEKINVTSNFVNGWHDPPTSNAQQPDALVVMDGSGSLSAVQAHDLASRRPSTTSVGSLNSVPPLVHSLEKLYLGENCLTDNVIRPLMIFKNLRVLNMSFNEIQDLPPGFFRNMVFLEELYLSGNRLTNVPAEDFPRLTRLTTLFLNGNKLSSPPHEIGKVPSLTILDIGSNLLKYNINNWEFDWNWNFNTNLKYLNLSGNKRLQIKADRTTERLRQMNHPSMAGDTVMLSGFTNLSQLKVLGLMDVTITTAGKDTTVDIPDENMDRRVRTSLSTVCGMGYGIADSLGKNDHLNMIDLVHEFHSQGREGEAILAMFGQTRTSKYLKPGTSPNRVAKFLHDNFVNVFKTQLAAINEINSRRDSSSGSSSVSQSSVKREGIKKALAWTFLKLNQDLHVLVTRRVSPPNAPNIQQRTPDANYFQTGASGVALYFVDKTIYAANVGDALAVVSRQGVCHQISKKHDPYDRMETARIRAAEGSVSAPGLLNEEVEVSRSFGYFHVFPTINARPDIFVYDLSEMDEFVIIANRGLWNFVPYQTAVDIARTVLRDDKPDPMLAAQKLRDFAISYGAVDTTMIMVIHVADLFKCPARSRQPTIDPIIDPYKNRKKEDVFDSDLRRLPEIPPPIGHVTLVFTDIRNSTHLWEVNPGMPTAIKMHNNLFRRQLRLCGGYEVKTEGDAFMCSFPTSLAAVWWCLTIQAELLNEPWPLEILECEDGKPIYDKNDRLIARGISVRMGIHSGYPLCETDVLTRRMDYFGPMVNRSARINSKALGGQIMCSLDIVREINAKVFETEEETEYSKFQTVQAIEGIRGLGVTIVPVGEVKLKGIEVPEILSALYPRGLEGRHELKEPIADPTASGSRVQFSVPQIKELGLVCLRLEALSAGRIFKPLTDLHKASIQSNSDSKTAEEPLTALTFYGDPNILLPPINDSSTDADLMLVLDSLSLRIVNAVTSLFEMNRRTCALIEPRPRPQPVLKPLQNDDDDTISVSPQSFINNLAQDGRFNQEALEFIASFLSRSQ</sequence>
<organism evidence="17 18">
    <name type="scientific">Agrocybe pediades</name>
    <dbReference type="NCBI Taxonomy" id="84607"/>
    <lineage>
        <taxon>Eukaryota</taxon>
        <taxon>Fungi</taxon>
        <taxon>Dikarya</taxon>
        <taxon>Basidiomycota</taxon>
        <taxon>Agaricomycotina</taxon>
        <taxon>Agaricomycetes</taxon>
        <taxon>Agaricomycetidae</taxon>
        <taxon>Agaricales</taxon>
        <taxon>Agaricineae</taxon>
        <taxon>Strophariaceae</taxon>
        <taxon>Agrocybe</taxon>
    </lineage>
</organism>
<dbReference type="InterPro" id="IPR055414">
    <property type="entry name" value="LRR_R13L4/SHOC2-like"/>
</dbReference>
<evidence type="ECO:0000256" key="6">
    <source>
        <dbReference type="ARBA" id="ARBA00022723"/>
    </source>
</evidence>
<dbReference type="CDD" id="cd07302">
    <property type="entry name" value="CHD"/>
    <property type="match status" value="1"/>
</dbReference>
<dbReference type="SMART" id="SM00044">
    <property type="entry name" value="CYCc"/>
    <property type="match status" value="1"/>
</dbReference>
<dbReference type="PANTHER" id="PTHR48051:SF46">
    <property type="entry name" value="LEUCINE RICH REPEAT-CONTAINING DOMAIN PROTEIN"/>
    <property type="match status" value="1"/>
</dbReference>
<feature type="domain" description="Ras-associating" evidence="15">
    <location>
        <begin position="458"/>
        <end position="549"/>
    </location>
</feature>
<evidence type="ECO:0000313" key="17">
    <source>
        <dbReference type="EMBL" id="KAF4620248.1"/>
    </source>
</evidence>
<keyword evidence="18" id="KW-1185">Reference proteome</keyword>
<comment type="caution">
    <text evidence="17">The sequence shown here is derived from an EMBL/GenBank/DDBJ whole genome shotgun (WGS) entry which is preliminary data.</text>
</comment>
<feature type="region of interest" description="Disordered" evidence="13">
    <location>
        <begin position="129"/>
        <end position="201"/>
    </location>
</feature>
<dbReference type="SUPFAM" id="SSF55073">
    <property type="entry name" value="Nucleotide cyclase"/>
    <property type="match status" value="1"/>
</dbReference>
<dbReference type="Pfam" id="PF00481">
    <property type="entry name" value="PP2C"/>
    <property type="match status" value="1"/>
</dbReference>
<dbReference type="PROSITE" id="PS51746">
    <property type="entry name" value="PPM_2"/>
    <property type="match status" value="1"/>
</dbReference>
<dbReference type="PROSITE" id="PS50200">
    <property type="entry name" value="RA"/>
    <property type="match status" value="1"/>
</dbReference>
<accession>A0A8H4VRZ5</accession>
<evidence type="ECO:0000256" key="9">
    <source>
        <dbReference type="ARBA" id="ARBA00022998"/>
    </source>
</evidence>
<dbReference type="SMART" id="SM00369">
    <property type="entry name" value="LRR_TYP"/>
    <property type="match status" value="9"/>
</dbReference>
<comment type="similarity">
    <text evidence="2">Belongs to the adenylyl cyclase class-3 family.</text>
</comment>
<dbReference type="SMART" id="SM00364">
    <property type="entry name" value="LRR_BAC"/>
    <property type="match status" value="8"/>
</dbReference>
<keyword evidence="6" id="KW-0479">Metal-binding</keyword>
<dbReference type="InterPro" id="IPR036457">
    <property type="entry name" value="PPM-type-like_dom_sf"/>
</dbReference>
<dbReference type="PROSITE" id="PS50125">
    <property type="entry name" value="GUANYLATE_CYCLASE_2"/>
    <property type="match status" value="1"/>
</dbReference>
<dbReference type="InterPro" id="IPR001054">
    <property type="entry name" value="A/G_cyclase"/>
</dbReference>
<feature type="compositionally biased region" description="Basic residues" evidence="13">
    <location>
        <begin position="259"/>
        <end position="273"/>
    </location>
</feature>
<dbReference type="SUPFAM" id="SSF81606">
    <property type="entry name" value="PP2C-like"/>
    <property type="match status" value="1"/>
</dbReference>
<evidence type="ECO:0000259" key="14">
    <source>
        <dbReference type="PROSITE" id="PS50125"/>
    </source>
</evidence>
<evidence type="ECO:0000256" key="7">
    <source>
        <dbReference type="ARBA" id="ARBA00022737"/>
    </source>
</evidence>
<keyword evidence="5" id="KW-0433">Leucine-rich repeat</keyword>
<dbReference type="GO" id="GO:0035556">
    <property type="term" value="P:intracellular signal transduction"/>
    <property type="evidence" value="ECO:0007669"/>
    <property type="project" value="InterPro"/>
</dbReference>
<keyword evidence="8" id="KW-0460">Magnesium</keyword>
<gene>
    <name evidence="17" type="ORF">D9613_000075</name>
</gene>
<dbReference type="InterPro" id="IPR000159">
    <property type="entry name" value="RA_dom"/>
</dbReference>
<feature type="region of interest" description="Disordered" evidence="13">
    <location>
        <begin position="250"/>
        <end position="288"/>
    </location>
</feature>
<feature type="compositionally biased region" description="Polar residues" evidence="13">
    <location>
        <begin position="313"/>
        <end position="333"/>
    </location>
</feature>
<dbReference type="GO" id="GO:0046872">
    <property type="term" value="F:metal ion binding"/>
    <property type="evidence" value="ECO:0007669"/>
    <property type="project" value="UniProtKB-KW"/>
</dbReference>
<evidence type="ECO:0000256" key="10">
    <source>
        <dbReference type="ARBA" id="ARBA00023239"/>
    </source>
</evidence>
<dbReference type="InterPro" id="IPR001611">
    <property type="entry name" value="Leu-rich_rpt"/>
</dbReference>
<dbReference type="Gene3D" id="3.80.10.10">
    <property type="entry name" value="Ribonuclease Inhibitor"/>
    <property type="match status" value="4"/>
</dbReference>
<dbReference type="GO" id="GO:0004016">
    <property type="term" value="F:adenylate cyclase activity"/>
    <property type="evidence" value="ECO:0007669"/>
    <property type="project" value="UniProtKB-EC"/>
</dbReference>
<dbReference type="InterPro" id="IPR050216">
    <property type="entry name" value="LRR_domain-containing"/>
</dbReference>
<evidence type="ECO:0000256" key="13">
    <source>
        <dbReference type="SAM" id="MobiDB-lite"/>
    </source>
</evidence>
<dbReference type="Gene3D" id="3.30.70.1230">
    <property type="entry name" value="Nucleotide cyclase"/>
    <property type="match status" value="1"/>
</dbReference>
<evidence type="ECO:0000256" key="5">
    <source>
        <dbReference type="ARBA" id="ARBA00022614"/>
    </source>
</evidence>
<proteinExistence type="inferred from homology"/>
<evidence type="ECO:0000256" key="3">
    <source>
        <dbReference type="ARBA" id="ARBA00012201"/>
    </source>
</evidence>
<dbReference type="CDD" id="cd00143">
    <property type="entry name" value="PP2Cc"/>
    <property type="match status" value="1"/>
</dbReference>
<dbReference type="EMBL" id="JAACJL010000015">
    <property type="protein sequence ID" value="KAF4620248.1"/>
    <property type="molecule type" value="Genomic_DNA"/>
</dbReference>
<dbReference type="InterPro" id="IPR001932">
    <property type="entry name" value="PPM-type_phosphatase-like_dom"/>
</dbReference>
<evidence type="ECO:0000256" key="2">
    <source>
        <dbReference type="ARBA" id="ARBA00005381"/>
    </source>
</evidence>
<dbReference type="PROSITE" id="PS51450">
    <property type="entry name" value="LRR"/>
    <property type="match status" value="5"/>
</dbReference>
<dbReference type="Pfam" id="PF23598">
    <property type="entry name" value="LRR_14"/>
    <property type="match status" value="1"/>
</dbReference>
<evidence type="ECO:0000256" key="4">
    <source>
        <dbReference type="ARBA" id="ARBA00021420"/>
    </source>
</evidence>
<reference evidence="17 18" key="1">
    <citation type="submission" date="2019-12" db="EMBL/GenBank/DDBJ databases">
        <authorList>
            <person name="Floudas D."/>
            <person name="Bentzer J."/>
            <person name="Ahren D."/>
            <person name="Johansson T."/>
            <person name="Persson P."/>
            <person name="Tunlid A."/>
        </authorList>
    </citation>
    <scope>NUCLEOTIDE SEQUENCE [LARGE SCALE GENOMIC DNA]</scope>
    <source>
        <strain evidence="17 18">CBS 102.39</strain>
    </source>
</reference>
<protein>
    <recommendedName>
        <fullName evidence="4">Adenylate cyclase</fullName>
        <ecNumber evidence="3">4.6.1.1</ecNumber>
    </recommendedName>
    <alternativeName>
        <fullName evidence="11">ATP pyrophosphate-lyase</fullName>
    </alternativeName>
    <alternativeName>
        <fullName evidence="12">Adenylyl cyclase</fullName>
    </alternativeName>
</protein>
<dbReference type="Proteomes" id="UP000521872">
    <property type="component" value="Unassembled WGS sequence"/>
</dbReference>
<keyword evidence="10" id="KW-0456">Lyase</keyword>
<keyword evidence="7" id="KW-0677">Repeat</keyword>
<dbReference type="InterPro" id="IPR029787">
    <property type="entry name" value="Nucleotide_cyclase"/>
</dbReference>
<dbReference type="GO" id="GO:0006171">
    <property type="term" value="P:cAMP biosynthetic process"/>
    <property type="evidence" value="ECO:0007669"/>
    <property type="project" value="UniProtKB-KW"/>
</dbReference>
<dbReference type="Pfam" id="PF00560">
    <property type="entry name" value="LRR_1"/>
    <property type="match status" value="1"/>
</dbReference>
<dbReference type="SUPFAM" id="SSF52058">
    <property type="entry name" value="L domain-like"/>
    <property type="match status" value="2"/>
</dbReference>
<feature type="compositionally biased region" description="Polar residues" evidence="13">
    <location>
        <begin position="436"/>
        <end position="447"/>
    </location>
</feature>
<name>A0A8H4VRZ5_9AGAR</name>
<dbReference type="Gene3D" id="3.60.40.10">
    <property type="entry name" value="PPM-type phosphatase domain"/>
    <property type="match status" value="1"/>
</dbReference>
<evidence type="ECO:0000256" key="11">
    <source>
        <dbReference type="ARBA" id="ARBA00032597"/>
    </source>
</evidence>
<dbReference type="InterPro" id="IPR032675">
    <property type="entry name" value="LRR_dom_sf"/>
</dbReference>
<dbReference type="PANTHER" id="PTHR48051">
    <property type="match status" value="1"/>
</dbReference>
<dbReference type="InterPro" id="IPR003591">
    <property type="entry name" value="Leu-rich_rpt_typical-subtyp"/>
</dbReference>
<feature type="domain" description="PPM-type phosphatase" evidence="16">
    <location>
        <begin position="1201"/>
        <end position="1501"/>
    </location>
</feature>
<dbReference type="SMART" id="SM00332">
    <property type="entry name" value="PP2Cc"/>
    <property type="match status" value="1"/>
</dbReference>
<feature type="region of interest" description="Disordered" evidence="13">
    <location>
        <begin position="308"/>
        <end position="456"/>
    </location>
</feature>
<dbReference type="InterPro" id="IPR055071">
    <property type="entry name" value="RA_PHLPP-like"/>
</dbReference>
<evidence type="ECO:0000259" key="16">
    <source>
        <dbReference type="PROSITE" id="PS51746"/>
    </source>
</evidence>
<evidence type="ECO:0000313" key="18">
    <source>
        <dbReference type="Proteomes" id="UP000521872"/>
    </source>
</evidence>
<evidence type="ECO:0000256" key="1">
    <source>
        <dbReference type="ARBA" id="ARBA00001593"/>
    </source>
</evidence>
<dbReference type="GO" id="GO:0005737">
    <property type="term" value="C:cytoplasm"/>
    <property type="evidence" value="ECO:0007669"/>
    <property type="project" value="TreeGrafter"/>
</dbReference>
<evidence type="ECO:0000256" key="12">
    <source>
        <dbReference type="ARBA" id="ARBA00032637"/>
    </source>
</evidence>
<feature type="compositionally biased region" description="Basic and acidic residues" evidence="13">
    <location>
        <begin position="388"/>
        <end position="400"/>
    </location>
</feature>
<dbReference type="Pfam" id="PF00211">
    <property type="entry name" value="Guanylate_cyc"/>
    <property type="match status" value="1"/>
</dbReference>
<dbReference type="Pfam" id="PF13855">
    <property type="entry name" value="LRR_8"/>
    <property type="match status" value="1"/>
</dbReference>
<keyword evidence="9" id="KW-0115">cAMP biosynthesis</keyword>
<comment type="catalytic activity">
    <reaction evidence="1">
        <text>ATP = 3',5'-cyclic AMP + diphosphate</text>
        <dbReference type="Rhea" id="RHEA:15389"/>
        <dbReference type="ChEBI" id="CHEBI:30616"/>
        <dbReference type="ChEBI" id="CHEBI:33019"/>
        <dbReference type="ChEBI" id="CHEBI:58165"/>
        <dbReference type="EC" id="4.6.1.1"/>
    </reaction>
</comment>
<dbReference type="Pfam" id="PF23010">
    <property type="entry name" value="RA_3"/>
    <property type="match status" value="1"/>
</dbReference>
<feature type="compositionally biased region" description="Low complexity" evidence="13">
    <location>
        <begin position="129"/>
        <end position="148"/>
    </location>
</feature>
<feature type="domain" description="Guanylate cyclase" evidence="14">
    <location>
        <begin position="1550"/>
        <end position="1686"/>
    </location>
</feature>